<sequence>MHSIRRALAGLAAITAVTLGLGLTTVGTAAAADGSWRAYGNTNPITSSSSTWKCGSTKTVAYSVLAQVCMVRSARGDDMQGAVIVRNNNRVGLFMTDASVSLHRPSGAQVDKWFCEDSGVAANSWSVCFGKTIAYPGATRAVGVANNVGLGSSPNI</sequence>
<name>A0ABT2J2S9_9PSEU</name>
<keyword evidence="3" id="KW-1185">Reference proteome</keyword>
<comment type="caution">
    <text evidence="2">The sequence shown here is derived from an EMBL/GenBank/DDBJ whole genome shotgun (WGS) entry which is preliminary data.</text>
</comment>
<feature type="signal peptide" evidence="1">
    <location>
        <begin position="1"/>
        <end position="31"/>
    </location>
</feature>
<gene>
    <name evidence="2" type="ORF">JT362_03360</name>
</gene>
<evidence type="ECO:0000313" key="3">
    <source>
        <dbReference type="Proteomes" id="UP001156441"/>
    </source>
</evidence>
<accession>A0ABT2J2S9</accession>
<evidence type="ECO:0008006" key="4">
    <source>
        <dbReference type="Google" id="ProtNLM"/>
    </source>
</evidence>
<protein>
    <recommendedName>
        <fullName evidence="4">Secreted protein</fullName>
    </recommendedName>
</protein>
<evidence type="ECO:0000256" key="1">
    <source>
        <dbReference type="SAM" id="SignalP"/>
    </source>
</evidence>
<keyword evidence="1" id="KW-0732">Signal</keyword>
<reference evidence="2 3" key="1">
    <citation type="submission" date="2021-02" db="EMBL/GenBank/DDBJ databases">
        <title>Actinophytocola xerophila sp. nov., isolated from soil of cotton cropping field.</title>
        <authorList>
            <person name="Huang R."/>
            <person name="Chen X."/>
            <person name="Ge X."/>
            <person name="Liu W."/>
        </authorList>
    </citation>
    <scope>NUCLEOTIDE SEQUENCE [LARGE SCALE GENOMIC DNA]</scope>
    <source>
        <strain evidence="2 3">S1-96</strain>
    </source>
</reference>
<dbReference type="RefSeq" id="WP_260189511.1">
    <property type="nucleotide sequence ID" value="NZ_JAFFZE010000004.1"/>
</dbReference>
<feature type="chain" id="PRO_5046191962" description="Secreted protein" evidence="1">
    <location>
        <begin position="32"/>
        <end position="156"/>
    </location>
</feature>
<evidence type="ECO:0000313" key="2">
    <source>
        <dbReference type="EMBL" id="MCT2582163.1"/>
    </source>
</evidence>
<organism evidence="2 3">
    <name type="scientific">Actinophytocola gossypii</name>
    <dbReference type="NCBI Taxonomy" id="2812003"/>
    <lineage>
        <taxon>Bacteria</taxon>
        <taxon>Bacillati</taxon>
        <taxon>Actinomycetota</taxon>
        <taxon>Actinomycetes</taxon>
        <taxon>Pseudonocardiales</taxon>
        <taxon>Pseudonocardiaceae</taxon>
    </lineage>
</organism>
<dbReference type="EMBL" id="JAFFZE010000004">
    <property type="protein sequence ID" value="MCT2582163.1"/>
    <property type="molecule type" value="Genomic_DNA"/>
</dbReference>
<proteinExistence type="predicted"/>
<dbReference type="Proteomes" id="UP001156441">
    <property type="component" value="Unassembled WGS sequence"/>
</dbReference>